<dbReference type="InterPro" id="IPR029479">
    <property type="entry name" value="Nitroreductase"/>
</dbReference>
<evidence type="ECO:0000313" key="5">
    <source>
        <dbReference type="Proteomes" id="UP001530315"/>
    </source>
</evidence>
<proteinExistence type="predicted"/>
<dbReference type="SUPFAM" id="SSF55469">
    <property type="entry name" value="FMN-dependent nitroreductase-like"/>
    <property type="match status" value="1"/>
</dbReference>
<evidence type="ECO:0000313" key="4">
    <source>
        <dbReference type="EMBL" id="KAL3793446.1"/>
    </source>
</evidence>
<dbReference type="InterPro" id="IPR000415">
    <property type="entry name" value="Nitroreductase-like"/>
</dbReference>
<dbReference type="Gene3D" id="3.40.109.10">
    <property type="entry name" value="NADH Oxidase"/>
    <property type="match status" value="1"/>
</dbReference>
<comment type="caution">
    <text evidence="4">The sequence shown here is derived from an EMBL/GenBank/DDBJ whole genome shotgun (WGS) entry which is preliminary data.</text>
</comment>
<feature type="domain" description="Nitroreductase" evidence="3">
    <location>
        <begin position="103"/>
        <end position="268"/>
    </location>
</feature>
<dbReference type="Proteomes" id="UP001530315">
    <property type="component" value="Unassembled WGS sequence"/>
</dbReference>
<dbReference type="EMBL" id="JALLAZ020000511">
    <property type="protein sequence ID" value="KAL3793446.1"/>
    <property type="molecule type" value="Genomic_DNA"/>
</dbReference>
<organism evidence="4 5">
    <name type="scientific">Stephanodiscus triporus</name>
    <dbReference type="NCBI Taxonomy" id="2934178"/>
    <lineage>
        <taxon>Eukaryota</taxon>
        <taxon>Sar</taxon>
        <taxon>Stramenopiles</taxon>
        <taxon>Ochrophyta</taxon>
        <taxon>Bacillariophyta</taxon>
        <taxon>Coscinodiscophyceae</taxon>
        <taxon>Thalassiosirophycidae</taxon>
        <taxon>Stephanodiscales</taxon>
        <taxon>Stephanodiscaceae</taxon>
        <taxon>Stephanodiscus</taxon>
    </lineage>
</organism>
<dbReference type="PANTHER" id="PTHR43821:SF1">
    <property type="entry name" value="NAD(P)H NITROREDUCTASE YDJA-RELATED"/>
    <property type="match status" value="1"/>
</dbReference>
<keyword evidence="2" id="KW-0732">Signal</keyword>
<accession>A0ABD3Q1X2</accession>
<evidence type="ECO:0000259" key="3">
    <source>
        <dbReference type="Pfam" id="PF00881"/>
    </source>
</evidence>
<feature type="region of interest" description="Disordered" evidence="1">
    <location>
        <begin position="31"/>
        <end position="71"/>
    </location>
</feature>
<dbReference type="PANTHER" id="PTHR43821">
    <property type="entry name" value="NAD(P)H NITROREDUCTASE YDJA-RELATED"/>
    <property type="match status" value="1"/>
</dbReference>
<feature type="compositionally biased region" description="Low complexity" evidence="1">
    <location>
        <begin position="46"/>
        <end position="67"/>
    </location>
</feature>
<gene>
    <name evidence="4" type="ORF">ACHAW5_001621</name>
</gene>
<name>A0ABD3Q1X2_9STRA</name>
<keyword evidence="5" id="KW-1185">Reference proteome</keyword>
<reference evidence="4 5" key="1">
    <citation type="submission" date="2024-10" db="EMBL/GenBank/DDBJ databases">
        <title>Updated reference genomes for cyclostephanoid diatoms.</title>
        <authorList>
            <person name="Roberts W.R."/>
            <person name="Alverson A.J."/>
        </authorList>
    </citation>
    <scope>NUCLEOTIDE SEQUENCE [LARGE SCALE GENOMIC DNA]</scope>
    <source>
        <strain evidence="4 5">AJA276-08</strain>
    </source>
</reference>
<dbReference type="InterPro" id="IPR052530">
    <property type="entry name" value="NAD(P)H_nitroreductase"/>
</dbReference>
<sequence>MIGGRAPLLLLALLPLVQSSAAVRAAFIAPSPTTASSSSARRELITSTTPSSSSSSSPPSSLASSPTMGKARIGRKRMDAAVIVRLNARPQSRSRHVQGNMLGRRTINDFETTLPPRWESSLEAAIAAAMHAPNHRRTEPWRFYLLGEKSRGRVCALNAELVASSRGEEAGREKFRRWMCIPGWLVVTCVKKVGDGDGGGWDMADPTGTAREDYAACCCAVQNLCLSLHSRGIGTKWTTGAVNFDGRFADAVGFRTDEEYTVGTIWFGTPLRTPSPPVKKLGLEDVLTRVD</sequence>
<feature type="chain" id="PRO_5044867171" description="Nitroreductase domain-containing protein" evidence="2">
    <location>
        <begin position="23"/>
        <end position="291"/>
    </location>
</feature>
<dbReference type="AlphaFoldDB" id="A0ABD3Q1X2"/>
<evidence type="ECO:0000256" key="2">
    <source>
        <dbReference type="SAM" id="SignalP"/>
    </source>
</evidence>
<dbReference type="Pfam" id="PF00881">
    <property type="entry name" value="Nitroreductase"/>
    <property type="match status" value="1"/>
</dbReference>
<evidence type="ECO:0000256" key="1">
    <source>
        <dbReference type="SAM" id="MobiDB-lite"/>
    </source>
</evidence>
<protein>
    <recommendedName>
        <fullName evidence="3">Nitroreductase domain-containing protein</fullName>
    </recommendedName>
</protein>
<feature type="signal peptide" evidence="2">
    <location>
        <begin position="1"/>
        <end position="22"/>
    </location>
</feature>